<dbReference type="Proteomes" id="UP001221757">
    <property type="component" value="Unassembled WGS sequence"/>
</dbReference>
<gene>
    <name evidence="1" type="ORF">B0H17DRAFT_1135544</name>
</gene>
<keyword evidence="2" id="KW-1185">Reference proteome</keyword>
<dbReference type="AlphaFoldDB" id="A0AAD7DES1"/>
<dbReference type="EMBL" id="JARKIE010000078">
    <property type="protein sequence ID" value="KAJ7688572.1"/>
    <property type="molecule type" value="Genomic_DNA"/>
</dbReference>
<evidence type="ECO:0000313" key="2">
    <source>
        <dbReference type="Proteomes" id="UP001221757"/>
    </source>
</evidence>
<protein>
    <submittedName>
        <fullName evidence="1">Uncharacterized protein</fullName>
    </submittedName>
</protein>
<reference evidence="1" key="1">
    <citation type="submission" date="2023-03" db="EMBL/GenBank/DDBJ databases">
        <title>Massive genome expansion in bonnet fungi (Mycena s.s.) driven by repeated elements and novel gene families across ecological guilds.</title>
        <authorList>
            <consortium name="Lawrence Berkeley National Laboratory"/>
            <person name="Harder C.B."/>
            <person name="Miyauchi S."/>
            <person name="Viragh M."/>
            <person name="Kuo A."/>
            <person name="Thoen E."/>
            <person name="Andreopoulos B."/>
            <person name="Lu D."/>
            <person name="Skrede I."/>
            <person name="Drula E."/>
            <person name="Henrissat B."/>
            <person name="Morin E."/>
            <person name="Kohler A."/>
            <person name="Barry K."/>
            <person name="LaButti K."/>
            <person name="Morin E."/>
            <person name="Salamov A."/>
            <person name="Lipzen A."/>
            <person name="Mereny Z."/>
            <person name="Hegedus B."/>
            <person name="Baldrian P."/>
            <person name="Stursova M."/>
            <person name="Weitz H."/>
            <person name="Taylor A."/>
            <person name="Grigoriev I.V."/>
            <person name="Nagy L.G."/>
            <person name="Martin F."/>
            <person name="Kauserud H."/>
        </authorList>
    </citation>
    <scope>NUCLEOTIDE SEQUENCE</scope>
    <source>
        <strain evidence="1">CBHHK067</strain>
    </source>
</reference>
<accession>A0AAD7DES1</accession>
<evidence type="ECO:0000313" key="1">
    <source>
        <dbReference type="EMBL" id="KAJ7688572.1"/>
    </source>
</evidence>
<sequence length="354" mass="39507">MLACGDIIKDAESFVRLRTALLRTCRELFFISDCTTFWTTYSIAPLKKHAELRAWASGFHTLVFFRKYAYQRRSLSVTLDSYTLPAAIQELRACDLTWLNYLTCERYPEIRPAAKFQKPVEIAFNGDGSIMTLYILQLFDIAFDWSSMGRFSSLTVLVLHNSRLGFAPAGCQLEGLLGCNPSLVSLLLRISFAHLRVWHIILPSSYNTSQLEFGTHSDRVFSDILAACVCPLLTTLSIEFWGEADIDILLGYIDVIECVESFYATGSTLPMCRLDEMLSAIPSIIDLDISDTGYTVFKALAVNAVSPAGGGELAVFARVLIYTAQIETHVDQFAINPPFLTPCHGYGNNFNHIA</sequence>
<organism evidence="1 2">
    <name type="scientific">Mycena rosella</name>
    <name type="common">Pink bonnet</name>
    <name type="synonym">Agaricus rosellus</name>
    <dbReference type="NCBI Taxonomy" id="1033263"/>
    <lineage>
        <taxon>Eukaryota</taxon>
        <taxon>Fungi</taxon>
        <taxon>Dikarya</taxon>
        <taxon>Basidiomycota</taxon>
        <taxon>Agaricomycotina</taxon>
        <taxon>Agaricomycetes</taxon>
        <taxon>Agaricomycetidae</taxon>
        <taxon>Agaricales</taxon>
        <taxon>Marasmiineae</taxon>
        <taxon>Mycenaceae</taxon>
        <taxon>Mycena</taxon>
    </lineage>
</organism>
<comment type="caution">
    <text evidence="1">The sequence shown here is derived from an EMBL/GenBank/DDBJ whole genome shotgun (WGS) entry which is preliminary data.</text>
</comment>
<name>A0AAD7DES1_MYCRO</name>
<proteinExistence type="predicted"/>